<keyword evidence="2" id="KW-1185">Reference proteome</keyword>
<dbReference type="EMBL" id="CAMPGE010021242">
    <property type="protein sequence ID" value="CAI2379400.1"/>
    <property type="molecule type" value="Genomic_DNA"/>
</dbReference>
<protein>
    <submittedName>
        <fullName evidence="1">Uncharacterized protein</fullName>
    </submittedName>
</protein>
<reference evidence="1" key="1">
    <citation type="submission" date="2023-07" db="EMBL/GenBank/DDBJ databases">
        <authorList>
            <consortium name="AG Swart"/>
            <person name="Singh M."/>
            <person name="Singh A."/>
            <person name="Seah K."/>
            <person name="Emmerich C."/>
        </authorList>
    </citation>
    <scope>NUCLEOTIDE SEQUENCE</scope>
    <source>
        <strain evidence="1">DP1</strain>
    </source>
</reference>
<dbReference type="AlphaFoldDB" id="A0AAD2D473"/>
<dbReference type="Proteomes" id="UP001295684">
    <property type="component" value="Unassembled WGS sequence"/>
</dbReference>
<evidence type="ECO:0000313" key="1">
    <source>
        <dbReference type="EMBL" id="CAI2379400.1"/>
    </source>
</evidence>
<gene>
    <name evidence="1" type="ORF">ECRASSUSDP1_LOCUS20810</name>
</gene>
<accession>A0AAD2D473</accession>
<name>A0AAD2D473_EUPCR</name>
<proteinExistence type="predicted"/>
<organism evidence="1 2">
    <name type="scientific">Euplotes crassus</name>
    <dbReference type="NCBI Taxonomy" id="5936"/>
    <lineage>
        <taxon>Eukaryota</taxon>
        <taxon>Sar</taxon>
        <taxon>Alveolata</taxon>
        <taxon>Ciliophora</taxon>
        <taxon>Intramacronucleata</taxon>
        <taxon>Spirotrichea</taxon>
        <taxon>Hypotrichia</taxon>
        <taxon>Euplotida</taxon>
        <taxon>Euplotidae</taxon>
        <taxon>Moneuplotes</taxon>
    </lineage>
</organism>
<sequence length="102" mass="11490">MALNSHEHILLCFSRCSFKEAHRVDSKISSIFLCKDILTLGTGEILNPLGFRIVYAFELLLGFLRIIYGTSSVGLRVSNSLCMKCKLIEVLANGLCSYYVYF</sequence>
<comment type="caution">
    <text evidence="1">The sequence shown here is derived from an EMBL/GenBank/DDBJ whole genome shotgun (WGS) entry which is preliminary data.</text>
</comment>
<evidence type="ECO:0000313" key="2">
    <source>
        <dbReference type="Proteomes" id="UP001295684"/>
    </source>
</evidence>